<organism evidence="3 4">
    <name type="scientific">Canariomyces notabilis</name>
    <dbReference type="NCBI Taxonomy" id="2074819"/>
    <lineage>
        <taxon>Eukaryota</taxon>
        <taxon>Fungi</taxon>
        <taxon>Dikarya</taxon>
        <taxon>Ascomycota</taxon>
        <taxon>Pezizomycotina</taxon>
        <taxon>Sordariomycetes</taxon>
        <taxon>Sordariomycetidae</taxon>
        <taxon>Sordariales</taxon>
        <taxon>Chaetomiaceae</taxon>
        <taxon>Canariomyces</taxon>
    </lineage>
</organism>
<evidence type="ECO:0000313" key="4">
    <source>
        <dbReference type="Proteomes" id="UP001302812"/>
    </source>
</evidence>
<name>A0AAN6TC74_9PEZI</name>
<evidence type="ECO:0000256" key="1">
    <source>
        <dbReference type="SAM" id="Coils"/>
    </source>
</evidence>
<dbReference type="RefSeq" id="XP_064669257.1">
    <property type="nucleotide sequence ID" value="XM_064808655.1"/>
</dbReference>
<keyword evidence="1" id="KW-0175">Coiled coil</keyword>
<accession>A0AAN6TC74</accession>
<comment type="caution">
    <text evidence="3">The sequence shown here is derived from an EMBL/GenBank/DDBJ whole genome shotgun (WGS) entry which is preliminary data.</text>
</comment>
<evidence type="ECO:0000256" key="2">
    <source>
        <dbReference type="SAM" id="MobiDB-lite"/>
    </source>
</evidence>
<dbReference type="Gene3D" id="1.20.1270.70">
    <property type="entry name" value="Designed single chain three-helix bundle"/>
    <property type="match status" value="1"/>
</dbReference>
<gene>
    <name evidence="3" type="ORF">N656DRAFT_148140</name>
</gene>
<dbReference type="AlphaFoldDB" id="A0AAN6TC74"/>
<feature type="compositionally biased region" description="Polar residues" evidence="2">
    <location>
        <begin position="138"/>
        <end position="150"/>
    </location>
</feature>
<feature type="region of interest" description="Disordered" evidence="2">
    <location>
        <begin position="138"/>
        <end position="165"/>
    </location>
</feature>
<feature type="coiled-coil region" evidence="1">
    <location>
        <begin position="77"/>
        <end position="118"/>
    </location>
</feature>
<evidence type="ECO:0000313" key="3">
    <source>
        <dbReference type="EMBL" id="KAK4111687.1"/>
    </source>
</evidence>
<dbReference type="Proteomes" id="UP001302812">
    <property type="component" value="Unassembled WGS sequence"/>
</dbReference>
<reference evidence="3" key="1">
    <citation type="journal article" date="2023" name="Mol. Phylogenet. Evol.">
        <title>Genome-scale phylogeny and comparative genomics of the fungal order Sordariales.</title>
        <authorList>
            <person name="Hensen N."/>
            <person name="Bonometti L."/>
            <person name="Westerberg I."/>
            <person name="Brannstrom I.O."/>
            <person name="Guillou S."/>
            <person name="Cros-Aarteil S."/>
            <person name="Calhoun S."/>
            <person name="Haridas S."/>
            <person name="Kuo A."/>
            <person name="Mondo S."/>
            <person name="Pangilinan J."/>
            <person name="Riley R."/>
            <person name="LaButti K."/>
            <person name="Andreopoulos B."/>
            <person name="Lipzen A."/>
            <person name="Chen C."/>
            <person name="Yan M."/>
            <person name="Daum C."/>
            <person name="Ng V."/>
            <person name="Clum A."/>
            <person name="Steindorff A."/>
            <person name="Ohm R.A."/>
            <person name="Martin F."/>
            <person name="Silar P."/>
            <person name="Natvig D.O."/>
            <person name="Lalanne C."/>
            <person name="Gautier V."/>
            <person name="Ament-Velasquez S.L."/>
            <person name="Kruys A."/>
            <person name="Hutchinson M.I."/>
            <person name="Powell A.J."/>
            <person name="Barry K."/>
            <person name="Miller A.N."/>
            <person name="Grigoriev I.V."/>
            <person name="Debuchy R."/>
            <person name="Gladieux P."/>
            <person name="Hiltunen Thoren M."/>
            <person name="Johannesson H."/>
        </authorList>
    </citation>
    <scope>NUCLEOTIDE SEQUENCE</scope>
    <source>
        <strain evidence="3">CBS 508.74</strain>
    </source>
</reference>
<keyword evidence="4" id="KW-1185">Reference proteome</keyword>
<dbReference type="EMBL" id="MU853345">
    <property type="protein sequence ID" value="KAK4111687.1"/>
    <property type="molecule type" value="Genomic_DNA"/>
</dbReference>
<reference evidence="3" key="2">
    <citation type="submission" date="2023-05" db="EMBL/GenBank/DDBJ databases">
        <authorList>
            <consortium name="Lawrence Berkeley National Laboratory"/>
            <person name="Steindorff A."/>
            <person name="Hensen N."/>
            <person name="Bonometti L."/>
            <person name="Westerberg I."/>
            <person name="Brannstrom I.O."/>
            <person name="Guillou S."/>
            <person name="Cros-Aarteil S."/>
            <person name="Calhoun S."/>
            <person name="Haridas S."/>
            <person name="Kuo A."/>
            <person name="Mondo S."/>
            <person name="Pangilinan J."/>
            <person name="Riley R."/>
            <person name="Labutti K."/>
            <person name="Andreopoulos B."/>
            <person name="Lipzen A."/>
            <person name="Chen C."/>
            <person name="Yanf M."/>
            <person name="Daum C."/>
            <person name="Ng V."/>
            <person name="Clum A."/>
            <person name="Ohm R."/>
            <person name="Martin F."/>
            <person name="Silar P."/>
            <person name="Natvig D."/>
            <person name="Lalanne C."/>
            <person name="Gautier V."/>
            <person name="Ament-Velasquez S.L."/>
            <person name="Kruys A."/>
            <person name="Hutchinson M.I."/>
            <person name="Powell A.J."/>
            <person name="Barry K."/>
            <person name="Miller A.N."/>
            <person name="Grigoriev I.V."/>
            <person name="Debuchy R."/>
            <person name="Gladieux P."/>
            <person name="Thoren M.H."/>
            <person name="Johannesson H."/>
        </authorList>
    </citation>
    <scope>NUCLEOTIDE SEQUENCE</scope>
    <source>
        <strain evidence="3">CBS 508.74</strain>
    </source>
</reference>
<proteinExistence type="predicted"/>
<dbReference type="GeneID" id="89932778"/>
<protein>
    <submittedName>
        <fullName evidence="3">Uncharacterized protein</fullName>
    </submittedName>
</protein>
<sequence length="165" mass="18340">MTTLAVGDDMPASFSNHCRYPQYPGPVFENESPRRSLEDLSGVEPLPYERRIAKREARLPTLGRHQLTAEAIKDGNLKALMERVDNLALKLSEIENIVERLEDKHEKLDAKVEDTATDIDALCHAIKSVSKKALQVSKNPSPPACSSESIHIQFGNRVTGPQELP</sequence>